<dbReference type="EC" id="2.7.7.49" evidence="1"/>
<dbReference type="InterPro" id="IPR041373">
    <property type="entry name" value="RT_RNaseH"/>
</dbReference>
<keyword evidence="5" id="KW-0255">Endonuclease</keyword>
<evidence type="ECO:0000256" key="4">
    <source>
        <dbReference type="ARBA" id="ARBA00022722"/>
    </source>
</evidence>
<feature type="compositionally biased region" description="Basic residues" evidence="8">
    <location>
        <begin position="190"/>
        <end position="200"/>
    </location>
</feature>
<dbReference type="Gene3D" id="1.10.340.70">
    <property type="match status" value="1"/>
</dbReference>
<organism evidence="10 11">
    <name type="scientific">Stylophora pistillata</name>
    <name type="common">Smooth cauliflower coral</name>
    <dbReference type="NCBI Taxonomy" id="50429"/>
    <lineage>
        <taxon>Eukaryota</taxon>
        <taxon>Metazoa</taxon>
        <taxon>Cnidaria</taxon>
        <taxon>Anthozoa</taxon>
        <taxon>Hexacorallia</taxon>
        <taxon>Scleractinia</taxon>
        <taxon>Astrocoeniina</taxon>
        <taxon>Pocilloporidae</taxon>
        <taxon>Stylophora</taxon>
    </lineage>
</organism>
<comment type="caution">
    <text evidence="10">The sequence shown here is derived from an EMBL/GenBank/DDBJ whole genome shotgun (WGS) entry which is preliminary data.</text>
</comment>
<gene>
    <name evidence="10" type="primary">K02A2.6</name>
    <name evidence="10" type="ORF">AWC38_SpisGene7286</name>
</gene>
<evidence type="ECO:0000256" key="2">
    <source>
        <dbReference type="ARBA" id="ARBA00022679"/>
    </source>
</evidence>
<evidence type="ECO:0000256" key="3">
    <source>
        <dbReference type="ARBA" id="ARBA00022695"/>
    </source>
</evidence>
<keyword evidence="11" id="KW-1185">Reference proteome</keyword>
<dbReference type="InterPro" id="IPR012337">
    <property type="entry name" value="RNaseH-like_sf"/>
</dbReference>
<evidence type="ECO:0000259" key="9">
    <source>
        <dbReference type="PROSITE" id="PS50994"/>
    </source>
</evidence>
<dbReference type="Gene3D" id="3.30.70.270">
    <property type="match status" value="2"/>
</dbReference>
<dbReference type="InterPro" id="IPR001584">
    <property type="entry name" value="Integrase_cat-core"/>
</dbReference>
<keyword evidence="4" id="KW-0540">Nuclease</keyword>
<dbReference type="GO" id="GO:0016787">
    <property type="term" value="F:hydrolase activity"/>
    <property type="evidence" value="ECO:0007669"/>
    <property type="project" value="UniProtKB-KW"/>
</dbReference>
<dbReference type="OrthoDB" id="5985458at2759"/>
<dbReference type="EMBL" id="LSMT01000091">
    <property type="protein sequence ID" value="PFX28043.1"/>
    <property type="molecule type" value="Genomic_DNA"/>
</dbReference>
<evidence type="ECO:0000313" key="10">
    <source>
        <dbReference type="EMBL" id="PFX28043.1"/>
    </source>
</evidence>
<keyword evidence="2" id="KW-0808">Transferase</keyword>
<dbReference type="InterPro" id="IPR043128">
    <property type="entry name" value="Rev_trsase/Diguanyl_cyclase"/>
</dbReference>
<dbReference type="FunFam" id="3.30.70.270:FF:000020">
    <property type="entry name" value="Transposon Tf2-6 polyprotein-like Protein"/>
    <property type="match status" value="1"/>
</dbReference>
<dbReference type="SUPFAM" id="SSF53098">
    <property type="entry name" value="Ribonuclease H-like"/>
    <property type="match status" value="1"/>
</dbReference>
<evidence type="ECO:0000256" key="7">
    <source>
        <dbReference type="ARBA" id="ARBA00022918"/>
    </source>
</evidence>
<dbReference type="Gene3D" id="3.30.420.10">
    <property type="entry name" value="Ribonuclease H-like superfamily/Ribonuclease H"/>
    <property type="match status" value="1"/>
</dbReference>
<dbReference type="Pfam" id="PF00665">
    <property type="entry name" value="rve"/>
    <property type="match status" value="1"/>
</dbReference>
<dbReference type="SUPFAM" id="SSF57756">
    <property type="entry name" value="Retrovirus zinc finger-like domains"/>
    <property type="match status" value="1"/>
</dbReference>
<dbReference type="InterPro" id="IPR036397">
    <property type="entry name" value="RNaseH_sf"/>
</dbReference>
<reference evidence="11" key="1">
    <citation type="journal article" date="2017" name="bioRxiv">
        <title>Comparative analysis of the genomes of Stylophora pistillata and Acropora digitifera provides evidence for extensive differences between species of corals.</title>
        <authorList>
            <person name="Voolstra C.R."/>
            <person name="Li Y."/>
            <person name="Liew Y.J."/>
            <person name="Baumgarten S."/>
            <person name="Zoccola D."/>
            <person name="Flot J.-F."/>
            <person name="Tambutte S."/>
            <person name="Allemand D."/>
            <person name="Aranda M."/>
        </authorList>
    </citation>
    <scope>NUCLEOTIDE SEQUENCE [LARGE SCALE GENOMIC DNA]</scope>
</reference>
<dbReference type="FunFam" id="1.10.340.70:FF:000003">
    <property type="entry name" value="Protein CBG25708"/>
    <property type="match status" value="1"/>
</dbReference>
<keyword evidence="6" id="KW-0378">Hydrolase</keyword>
<sequence length="984" mass="112019">MGNKMYALLRSIVSPRRPKDLSFAEIVDNLAKHLDPKPIVIAERFKFHKAEQQESEAIRDFVARLKKLAETCEFGGYREEAIRDRFVCGLKERTIQRKLLAVADLTLQTAVERACAAELTEKETTALHGGSVEEVKKVAATFPECFRCGKVNHSSDMCFFRKSKCHGCQKVGHIVKKFPEKQQKLENGKKKWSAKSKFGKKKEETAEVSDSRGTRKEFIVPVAINGKTVDMELDTGTSVTIIPKNIWTDVLASEPVERTDVKLRSYSGHEIPVIGEARVQVAYRDQEAVLPVDITGNDGPVLMGCDWLSVLKLDWGQIKQISLESGVGGILDDLIITGSNDEEHFRNLEDASERMSCMGIKLKKEKCVFMKPSVEYFAFVVDRDGIHPSPRKVQAIQEVPVPENPTELKSFLGLINYYRRFIPDMATLAQPLNRVLVENIPCKWSKQCQEAFQKLKGFLQSTPLLAHYDPKKPNYSMIEKEALAIIFGVKKFHQYLFGRRFTLLTDHKPLTYILGPKRGIPVLAVSRLQRWSIQLAAYTYDIDYRASKNHGNADALSRLPRKTIEEADNWSIEGDQVNKVRIEAEENTPEELRFYRAKREEFTFEDGCLLRGTRVVIPSRYRQEVLSELHFNHPGMVRMKSLARLHVWWPNLDGDIEQTVRDCIDCQANRCRAPFKVVNPWIWPTRPWQRLHVDFAGPFNRGMFLIVVDAKSKWMEVIQMSSTSACATIGALRGLFATHGLPEEIVADNGPQFVAGEMKDFLTSNGVRLCLSSPYHPASNGEAERAVRTFKEAMRVMKNGPAEILMGRRLRTRLELLRPDLSARMKKKSRRINPMVRCGFEIGESVMVKDYRNRGSAWIKGVVQDRLGPVTYRVQVEKLLWKRHVDQLRELAGSKVADVQPNICELPEIDLPQKVDATVSVPNQDLSPQQQSMPSEKSTKPWVEVTPPGQSITLEDVTDNTVPKEPRRRSSRIRSKPKRLIEEM</sequence>
<keyword evidence="3" id="KW-0548">Nucleotidyltransferase</keyword>
<dbReference type="GO" id="GO:0004519">
    <property type="term" value="F:endonuclease activity"/>
    <property type="evidence" value="ECO:0007669"/>
    <property type="project" value="UniProtKB-KW"/>
</dbReference>
<dbReference type="GO" id="GO:0003964">
    <property type="term" value="F:RNA-directed DNA polymerase activity"/>
    <property type="evidence" value="ECO:0007669"/>
    <property type="project" value="UniProtKB-KW"/>
</dbReference>
<name>A0A2B4SG71_STYPI</name>
<feature type="domain" description="Integrase catalytic" evidence="9">
    <location>
        <begin position="683"/>
        <end position="842"/>
    </location>
</feature>
<dbReference type="AlphaFoldDB" id="A0A2B4SG71"/>
<dbReference type="SUPFAM" id="SSF50630">
    <property type="entry name" value="Acid proteases"/>
    <property type="match status" value="1"/>
</dbReference>
<dbReference type="PANTHER" id="PTHR37984:SF5">
    <property type="entry name" value="PROTEIN NYNRIN-LIKE"/>
    <property type="match status" value="1"/>
</dbReference>
<dbReference type="Pfam" id="PF17921">
    <property type="entry name" value="Integrase_H2C2"/>
    <property type="match status" value="1"/>
</dbReference>
<evidence type="ECO:0000256" key="1">
    <source>
        <dbReference type="ARBA" id="ARBA00012493"/>
    </source>
</evidence>
<dbReference type="PROSITE" id="PS50994">
    <property type="entry name" value="INTEGRASE"/>
    <property type="match status" value="1"/>
</dbReference>
<dbReference type="Proteomes" id="UP000225706">
    <property type="component" value="Unassembled WGS sequence"/>
</dbReference>
<dbReference type="InterPro" id="IPR041588">
    <property type="entry name" value="Integrase_H2C2"/>
</dbReference>
<dbReference type="InterPro" id="IPR036875">
    <property type="entry name" value="Znf_CCHC_sf"/>
</dbReference>
<dbReference type="InterPro" id="IPR043502">
    <property type="entry name" value="DNA/RNA_pol_sf"/>
</dbReference>
<feature type="region of interest" description="Disordered" evidence="8">
    <location>
        <begin position="185"/>
        <end position="207"/>
    </location>
</feature>
<dbReference type="Gene3D" id="4.10.60.10">
    <property type="entry name" value="Zinc finger, CCHC-type"/>
    <property type="match status" value="1"/>
</dbReference>
<dbReference type="InterPro" id="IPR050951">
    <property type="entry name" value="Retrovirus_Pol_polyprotein"/>
</dbReference>
<dbReference type="GO" id="GO:0015074">
    <property type="term" value="P:DNA integration"/>
    <property type="evidence" value="ECO:0007669"/>
    <property type="project" value="InterPro"/>
</dbReference>
<dbReference type="GO" id="GO:0003676">
    <property type="term" value="F:nucleic acid binding"/>
    <property type="evidence" value="ECO:0007669"/>
    <property type="project" value="InterPro"/>
</dbReference>
<dbReference type="SUPFAM" id="SSF56672">
    <property type="entry name" value="DNA/RNA polymerases"/>
    <property type="match status" value="1"/>
</dbReference>
<evidence type="ECO:0000256" key="8">
    <source>
        <dbReference type="SAM" id="MobiDB-lite"/>
    </source>
</evidence>
<keyword evidence="7" id="KW-0695">RNA-directed DNA polymerase</keyword>
<evidence type="ECO:0000313" key="11">
    <source>
        <dbReference type="Proteomes" id="UP000225706"/>
    </source>
</evidence>
<protein>
    <recommendedName>
        <fullName evidence="1">RNA-directed DNA polymerase</fullName>
        <ecNumber evidence="1">2.7.7.49</ecNumber>
    </recommendedName>
</protein>
<evidence type="ECO:0000256" key="5">
    <source>
        <dbReference type="ARBA" id="ARBA00022759"/>
    </source>
</evidence>
<evidence type="ECO:0000256" key="6">
    <source>
        <dbReference type="ARBA" id="ARBA00022801"/>
    </source>
</evidence>
<accession>A0A2B4SG71</accession>
<feature type="compositionally biased region" description="Polar residues" evidence="8">
    <location>
        <begin position="924"/>
        <end position="936"/>
    </location>
</feature>
<dbReference type="GO" id="GO:0008270">
    <property type="term" value="F:zinc ion binding"/>
    <property type="evidence" value="ECO:0007669"/>
    <property type="project" value="InterPro"/>
</dbReference>
<dbReference type="Pfam" id="PF17917">
    <property type="entry name" value="RT_RNaseH"/>
    <property type="match status" value="1"/>
</dbReference>
<dbReference type="InterPro" id="IPR021109">
    <property type="entry name" value="Peptidase_aspartic_dom_sf"/>
</dbReference>
<dbReference type="CDD" id="cd09274">
    <property type="entry name" value="RNase_HI_RT_Ty3"/>
    <property type="match status" value="1"/>
</dbReference>
<feature type="region of interest" description="Disordered" evidence="8">
    <location>
        <begin position="924"/>
        <end position="984"/>
    </location>
</feature>
<dbReference type="PANTHER" id="PTHR37984">
    <property type="entry name" value="PROTEIN CBG26694"/>
    <property type="match status" value="1"/>
</dbReference>
<feature type="compositionally biased region" description="Basic residues" evidence="8">
    <location>
        <begin position="966"/>
        <end position="978"/>
    </location>
</feature>
<dbReference type="Gene3D" id="2.40.70.10">
    <property type="entry name" value="Acid Proteases"/>
    <property type="match status" value="1"/>
</dbReference>
<proteinExistence type="predicted"/>